<name>A0A1Y0IMH0_9BACL</name>
<keyword evidence="1" id="KW-1133">Transmembrane helix</keyword>
<evidence type="ECO:0000256" key="1">
    <source>
        <dbReference type="SAM" id="Phobius"/>
    </source>
</evidence>
<dbReference type="PANTHER" id="PTHR42867">
    <property type="entry name" value="MEMBRANE PROTEIN-RELATED"/>
    <property type="match status" value="1"/>
</dbReference>
<feature type="transmembrane region" description="Helical" evidence="1">
    <location>
        <begin position="95"/>
        <end position="116"/>
    </location>
</feature>
<proteinExistence type="predicted"/>
<dbReference type="Proteomes" id="UP000195437">
    <property type="component" value="Chromosome"/>
</dbReference>
<feature type="transmembrane region" description="Helical" evidence="1">
    <location>
        <begin position="193"/>
        <end position="212"/>
    </location>
</feature>
<accession>A0A1Y0IMH0</accession>
<dbReference type="AlphaFoldDB" id="A0A1Y0IMH0"/>
<dbReference type="SUPFAM" id="SSF81321">
    <property type="entry name" value="Family A G protein-coupled receptor-like"/>
    <property type="match status" value="1"/>
</dbReference>
<keyword evidence="1" id="KW-0812">Transmembrane</keyword>
<feature type="transmembrane region" description="Helical" evidence="1">
    <location>
        <begin position="128"/>
        <end position="148"/>
    </location>
</feature>
<protein>
    <recommendedName>
        <fullName evidence="4">Metal-dependent enzyme</fullName>
    </recommendedName>
</protein>
<dbReference type="KEGG" id="tum:CBW65_05285"/>
<dbReference type="InterPro" id="IPR010787">
    <property type="entry name" value="DUF1385"/>
</dbReference>
<evidence type="ECO:0000313" key="3">
    <source>
        <dbReference type="Proteomes" id="UP000195437"/>
    </source>
</evidence>
<reference evidence="3" key="1">
    <citation type="submission" date="2017-05" db="EMBL/GenBank/DDBJ databases">
        <authorList>
            <person name="Sung H."/>
        </authorList>
    </citation>
    <scope>NUCLEOTIDE SEQUENCE [LARGE SCALE GENOMIC DNA]</scope>
    <source>
        <strain evidence="3">AR23208</strain>
    </source>
</reference>
<gene>
    <name evidence="2" type="ORF">CBW65_05285</name>
</gene>
<dbReference type="RefSeq" id="WP_198299757.1">
    <property type="nucleotide sequence ID" value="NZ_CP021434.1"/>
</dbReference>
<keyword evidence="1" id="KW-0472">Membrane</keyword>
<dbReference type="Pfam" id="PF07136">
    <property type="entry name" value="DUF1385"/>
    <property type="match status" value="1"/>
</dbReference>
<evidence type="ECO:0000313" key="2">
    <source>
        <dbReference type="EMBL" id="ARU60554.1"/>
    </source>
</evidence>
<evidence type="ECO:0008006" key="4">
    <source>
        <dbReference type="Google" id="ProtNLM"/>
    </source>
</evidence>
<feature type="transmembrane region" description="Helical" evidence="1">
    <location>
        <begin position="224"/>
        <end position="241"/>
    </location>
</feature>
<dbReference type="EMBL" id="CP021434">
    <property type="protein sequence ID" value="ARU60554.1"/>
    <property type="molecule type" value="Genomic_DNA"/>
</dbReference>
<sequence>MIPQLYIGGQALLEGVLMRGGNKVAIAVRKSDHTIHVEVETRSPLTRRSRFLALPVVRGTAVLYDSLLIGYRALNKSAALSGAEDDEEELSGWQVTLSLLVSVLLAVGLFLFLPLYGAQWLTGDGSGALFAAVEGGLRLGVFFLYVWLISRMDDIRRVFQYHGAEHKTINCYEAGEELTVENVRRHTMIHKRCGTSFLLFVMLISIVLFSFLSGTRLSMWEMALFRLLMLPVVAGLSYELIRYSGSTTNKYVTWLVSPGLLMQKLTTREPYDDMIEVAILSVKCVIPASDPSRGEKDDRPLTIA</sequence>
<dbReference type="PANTHER" id="PTHR42867:SF1">
    <property type="entry name" value="MEMBRANE PROTEIN-RELATED"/>
    <property type="match status" value="1"/>
</dbReference>
<keyword evidence="3" id="KW-1185">Reference proteome</keyword>
<organism evidence="2 3">
    <name type="scientific">Tumebacillus avium</name>
    <dbReference type="NCBI Taxonomy" id="1903704"/>
    <lineage>
        <taxon>Bacteria</taxon>
        <taxon>Bacillati</taxon>
        <taxon>Bacillota</taxon>
        <taxon>Bacilli</taxon>
        <taxon>Bacillales</taxon>
        <taxon>Alicyclobacillaceae</taxon>
        <taxon>Tumebacillus</taxon>
    </lineage>
</organism>